<evidence type="ECO:0000313" key="3">
    <source>
        <dbReference type="Ensembl" id="ENSMMSP00000007916.1"/>
    </source>
</evidence>
<organism evidence="3 4">
    <name type="scientific">Moschus moschiferus</name>
    <name type="common">Siberian musk deer</name>
    <name type="synonym">Moschus sibiricus</name>
    <dbReference type="NCBI Taxonomy" id="68415"/>
    <lineage>
        <taxon>Eukaryota</taxon>
        <taxon>Metazoa</taxon>
        <taxon>Chordata</taxon>
        <taxon>Craniata</taxon>
        <taxon>Vertebrata</taxon>
        <taxon>Euteleostomi</taxon>
        <taxon>Mammalia</taxon>
        <taxon>Eutheria</taxon>
        <taxon>Laurasiatheria</taxon>
        <taxon>Artiodactyla</taxon>
        <taxon>Ruminantia</taxon>
        <taxon>Pecora</taxon>
        <taxon>Moschidae</taxon>
        <taxon>Moschus</taxon>
    </lineage>
</organism>
<feature type="region of interest" description="Disordered" evidence="1">
    <location>
        <begin position="70"/>
        <end position="114"/>
    </location>
</feature>
<feature type="compositionally biased region" description="Basic and acidic residues" evidence="1">
    <location>
        <begin position="182"/>
        <end position="210"/>
    </location>
</feature>
<evidence type="ECO:0008006" key="5">
    <source>
        <dbReference type="Google" id="ProtNLM"/>
    </source>
</evidence>
<accession>A0A8C6D7R8</accession>
<dbReference type="InterPro" id="IPR031362">
    <property type="entry name" value="BNIP5"/>
</dbReference>
<dbReference type="Pfam" id="PF15661">
    <property type="entry name" value="CF222"/>
    <property type="match status" value="1"/>
</dbReference>
<dbReference type="PANTHER" id="PTHR22435">
    <property type="entry name" value="CHROMOSOME 6 OPEN READING FRAME 222"/>
    <property type="match status" value="1"/>
</dbReference>
<feature type="region of interest" description="Disordered" evidence="1">
    <location>
        <begin position="309"/>
        <end position="380"/>
    </location>
</feature>
<feature type="transmembrane region" description="Helical" evidence="2">
    <location>
        <begin position="678"/>
        <end position="699"/>
    </location>
</feature>
<dbReference type="GeneTree" id="ENSGT00390000001176"/>
<dbReference type="PANTHER" id="PTHR22435:SF0">
    <property type="entry name" value="PROTEIN BNIP5"/>
    <property type="match status" value="1"/>
</dbReference>
<keyword evidence="2" id="KW-1133">Transmembrane helix</keyword>
<feature type="compositionally biased region" description="Basic and acidic residues" evidence="1">
    <location>
        <begin position="90"/>
        <end position="110"/>
    </location>
</feature>
<dbReference type="Ensembl" id="ENSMMST00000008770.1">
    <property type="protein sequence ID" value="ENSMMSP00000007916.1"/>
    <property type="gene ID" value="ENSMMSG00000006105.1"/>
</dbReference>
<feature type="compositionally biased region" description="Basic and acidic residues" evidence="1">
    <location>
        <begin position="131"/>
        <end position="148"/>
    </location>
</feature>
<proteinExistence type="predicted"/>
<feature type="compositionally biased region" description="Low complexity" evidence="1">
    <location>
        <begin position="342"/>
        <end position="357"/>
    </location>
</feature>
<feature type="compositionally biased region" description="Polar residues" evidence="1">
    <location>
        <begin position="73"/>
        <end position="85"/>
    </location>
</feature>
<name>A0A8C6D7R8_MOSMO</name>
<dbReference type="Proteomes" id="UP000694544">
    <property type="component" value="Unplaced"/>
</dbReference>
<keyword evidence="4" id="KW-1185">Reference proteome</keyword>
<evidence type="ECO:0000256" key="1">
    <source>
        <dbReference type="SAM" id="MobiDB-lite"/>
    </source>
</evidence>
<evidence type="ECO:0000256" key="2">
    <source>
        <dbReference type="SAM" id="Phobius"/>
    </source>
</evidence>
<feature type="compositionally biased region" description="Basic residues" evidence="1">
    <location>
        <begin position="164"/>
        <end position="181"/>
    </location>
</feature>
<reference evidence="3" key="2">
    <citation type="submission" date="2025-09" db="UniProtKB">
        <authorList>
            <consortium name="Ensembl"/>
        </authorList>
    </citation>
    <scope>IDENTIFICATION</scope>
</reference>
<keyword evidence="2" id="KW-0472">Membrane</keyword>
<reference evidence="3" key="1">
    <citation type="submission" date="2025-08" db="UniProtKB">
        <authorList>
            <consortium name="Ensembl"/>
        </authorList>
    </citation>
    <scope>IDENTIFICATION</scope>
</reference>
<evidence type="ECO:0000313" key="4">
    <source>
        <dbReference type="Proteomes" id="UP000694544"/>
    </source>
</evidence>
<feature type="compositionally biased region" description="Polar residues" evidence="1">
    <location>
        <begin position="475"/>
        <end position="486"/>
    </location>
</feature>
<feature type="region of interest" description="Disordered" evidence="1">
    <location>
        <begin position="434"/>
        <end position="513"/>
    </location>
</feature>
<feature type="transmembrane region" description="Helical" evidence="2">
    <location>
        <begin position="706"/>
        <end position="725"/>
    </location>
</feature>
<protein>
    <recommendedName>
        <fullName evidence="5">BCL2 interacting protein 5</fullName>
    </recommendedName>
</protein>
<dbReference type="AlphaFoldDB" id="A0A8C6D7R8"/>
<feature type="region of interest" description="Disordered" evidence="1">
    <location>
        <begin position="131"/>
        <end position="219"/>
    </location>
</feature>
<keyword evidence="2" id="KW-0812">Transmembrane</keyword>
<feature type="compositionally biased region" description="Pro residues" evidence="1">
    <location>
        <begin position="149"/>
        <end position="161"/>
    </location>
</feature>
<sequence length="726" mass="79390">ELRSPNPVSVDYNQCAGRVKPLSWRRAKSLERLQSAQKDSESWDCQGPSLPTGPFREVLCRTASDGTRCLKSPVQSAEAQDSTAAAPSPEDTKDLLSEQRPLQEAKKDKAQWQAPQGWLRFVVNLFFRMGPEEPKEKTNKKAKGKEGPPEPAEPPESPGEPAPRKKAHSKKASRKKHSQRKHGAEEARGPRDQEAEGQEAKAAEASRGEGADLGPATRGEQTVPVSMVIPSLSLPQGLTRCIGLLLEDIIIQKIVELLQKVGDQWEEEQHQALQSVVTPRNPAPVVKKKSQEKMSSLKRAFSFKKYSSEEPKRAGAAHVSSPESRQPKRPNFLPLCVGGHRPSSSSLPEPEVLEALPTDGGDPSPFELCTPAESGGPDEDLQQDRAAEFRALTQFPLSPPQQLQVQEPEVAVENLAPACRKKCQERKSNFRKAFYKKHSSKDPKRAGAAGAASPDSRPPKKPSFLPLCVGGHWPSVSSNSGEQTQEGEPVGAPEAPSQARSHKPEAGPQLDGANESTTLMACLHFCFQIKRHPSFKKFFYEPSVSSLRKLVATLRSQGTHATEPKRTYPFVFGLGKQCAGNNYHTVLSLTGLHYRRPSYSQFPYEEAQQVRTIPAAQGARGDRSDYKDRLRVLSPPLLSSGLLRSSSNATSLSRPSETILHHSSLYLSQPPTLPANKLISILFYLALSPTGGVFSYFLISVWNIGPATILAAPSCCFMGCAAWLAN</sequence>